<reference evidence="2 3" key="1">
    <citation type="journal article" date="2018" name="Sci. Rep.">
        <title>Genomic signatures of local adaptation to the degree of environmental predictability in rotifers.</title>
        <authorList>
            <person name="Franch-Gras L."/>
            <person name="Hahn C."/>
            <person name="Garcia-Roger E.M."/>
            <person name="Carmona M.J."/>
            <person name="Serra M."/>
            <person name="Gomez A."/>
        </authorList>
    </citation>
    <scope>NUCLEOTIDE SEQUENCE [LARGE SCALE GENOMIC DNA]</scope>
    <source>
        <strain evidence="2">HYR1</strain>
    </source>
</reference>
<gene>
    <name evidence="2" type="ORF">BpHYR1_002840</name>
</gene>
<accession>A0A3M7SEA6</accession>
<proteinExistence type="predicted"/>
<dbReference type="Proteomes" id="UP000276133">
    <property type="component" value="Unassembled WGS sequence"/>
</dbReference>
<feature type="region of interest" description="Disordered" evidence="1">
    <location>
        <begin position="51"/>
        <end position="74"/>
    </location>
</feature>
<evidence type="ECO:0000256" key="1">
    <source>
        <dbReference type="SAM" id="MobiDB-lite"/>
    </source>
</evidence>
<feature type="compositionally biased region" description="Polar residues" evidence="1">
    <location>
        <begin position="54"/>
        <end position="74"/>
    </location>
</feature>
<evidence type="ECO:0000313" key="3">
    <source>
        <dbReference type="Proteomes" id="UP000276133"/>
    </source>
</evidence>
<dbReference type="AlphaFoldDB" id="A0A3M7SEA6"/>
<organism evidence="2 3">
    <name type="scientific">Brachionus plicatilis</name>
    <name type="common">Marine rotifer</name>
    <name type="synonym">Brachionus muelleri</name>
    <dbReference type="NCBI Taxonomy" id="10195"/>
    <lineage>
        <taxon>Eukaryota</taxon>
        <taxon>Metazoa</taxon>
        <taxon>Spiralia</taxon>
        <taxon>Gnathifera</taxon>
        <taxon>Rotifera</taxon>
        <taxon>Eurotatoria</taxon>
        <taxon>Monogononta</taxon>
        <taxon>Pseudotrocha</taxon>
        <taxon>Ploima</taxon>
        <taxon>Brachionidae</taxon>
        <taxon>Brachionus</taxon>
    </lineage>
</organism>
<evidence type="ECO:0000313" key="2">
    <source>
        <dbReference type="EMBL" id="RNA33995.1"/>
    </source>
</evidence>
<name>A0A3M7SEA6_BRAPC</name>
<sequence length="74" mass="8681">MNIKLYNRKKTEFRLPIKQGSDIFKRKDFTKSALLRKIVKCEWNLEKMSLEPNPLSQSNRLSRSTTNSGVVETH</sequence>
<dbReference type="EMBL" id="REGN01001542">
    <property type="protein sequence ID" value="RNA33995.1"/>
    <property type="molecule type" value="Genomic_DNA"/>
</dbReference>
<protein>
    <submittedName>
        <fullName evidence="2">Uncharacterized protein</fullName>
    </submittedName>
</protein>
<keyword evidence="3" id="KW-1185">Reference proteome</keyword>
<comment type="caution">
    <text evidence="2">The sequence shown here is derived from an EMBL/GenBank/DDBJ whole genome shotgun (WGS) entry which is preliminary data.</text>
</comment>